<accession>A0A0G4ES80</accession>
<dbReference type="AlphaFoldDB" id="A0A0G4ES80"/>
<evidence type="ECO:0000256" key="1">
    <source>
        <dbReference type="SAM" id="MobiDB-lite"/>
    </source>
</evidence>
<evidence type="ECO:0000313" key="3">
    <source>
        <dbReference type="Proteomes" id="UP000041254"/>
    </source>
</evidence>
<keyword evidence="3" id="KW-1185">Reference proteome</keyword>
<feature type="compositionally biased region" description="Basic and acidic residues" evidence="1">
    <location>
        <begin position="515"/>
        <end position="524"/>
    </location>
</feature>
<dbReference type="EMBL" id="CDMY01000295">
    <property type="protein sequence ID" value="CEM00526.1"/>
    <property type="molecule type" value="Genomic_DNA"/>
</dbReference>
<feature type="region of interest" description="Disordered" evidence="1">
    <location>
        <begin position="57"/>
        <end position="93"/>
    </location>
</feature>
<dbReference type="InParanoid" id="A0A0G4ES80"/>
<sequence length="633" mass="70973">MPQRRLRLKLVARTDQWQLNQVVENDDEVRKWWYNQCEATRCPVEFLDMLTSLMNDNDNDNAEAQLSPTQHRSQDPGGQAGAEGVVGEERRHERPVDGAITFHRLSAKVRAPRLTAFPAGRLSLIKVMMAAYGGLQLILVNIAPRLRGLDGSKMLWSLDDFPVDVARGGTLVTGLPATATDARVRQRFERRLGEELYMSGWHPLVCHFKSDKDDWSDKKCVSLGGDMRCCVLALQLLELGMTCRLHQPPRGANVAHSLLPRRQDTHAQGGRSHLEQRVGTTTRPLFMRLAWVAAKDGLKEKVAEAAGRDVARLGFEGFISHARVDQETIDAWLSSQPCVLLIDELNQFVRPDRDSSEYQELGKYLKSTFLLRKNRYFLFTTHVAATSSSLNHFLASDSNRPVLQPQLPVIDEQDLGRMRSLLRAKPGEICWAGRSPGLICDWRRTKEPLDAKVELPWGSPTAKDPDAAVDLFRAANELEETLKLKGVMVPDAEGKQQGIYIDEARGTVGAGHGYGRRDEGRGLHQDGGVRGGPARQAAQLGHLDDMGKEQLKQKWRSFDMLCTLSWSRHHERYFIKAGPVLTDNIRQRVGSLLQDRQHEPALSTWLPHTINVLGDMAYRITSPAAEARGADCF</sequence>
<feature type="compositionally biased region" description="Polar residues" evidence="1">
    <location>
        <begin position="57"/>
        <end position="71"/>
    </location>
</feature>
<reference evidence="2 3" key="1">
    <citation type="submission" date="2014-11" db="EMBL/GenBank/DDBJ databases">
        <authorList>
            <person name="Zhu J."/>
            <person name="Qi W."/>
            <person name="Song R."/>
        </authorList>
    </citation>
    <scope>NUCLEOTIDE SEQUENCE [LARGE SCALE GENOMIC DNA]</scope>
</reference>
<dbReference type="OrthoDB" id="426852at2759"/>
<organism evidence="2 3">
    <name type="scientific">Vitrella brassicaformis (strain CCMP3155)</name>
    <dbReference type="NCBI Taxonomy" id="1169540"/>
    <lineage>
        <taxon>Eukaryota</taxon>
        <taxon>Sar</taxon>
        <taxon>Alveolata</taxon>
        <taxon>Colpodellida</taxon>
        <taxon>Vitrellaceae</taxon>
        <taxon>Vitrella</taxon>
    </lineage>
</organism>
<protein>
    <submittedName>
        <fullName evidence="2">Uncharacterized protein</fullName>
    </submittedName>
</protein>
<name>A0A0G4ES80_VITBC</name>
<gene>
    <name evidence="2" type="ORF">Vbra_12795</name>
</gene>
<dbReference type="VEuPathDB" id="CryptoDB:Vbra_12795"/>
<proteinExistence type="predicted"/>
<evidence type="ECO:0000313" key="2">
    <source>
        <dbReference type="EMBL" id="CEM00526.1"/>
    </source>
</evidence>
<feature type="region of interest" description="Disordered" evidence="1">
    <location>
        <begin position="511"/>
        <end position="533"/>
    </location>
</feature>
<dbReference type="Proteomes" id="UP000041254">
    <property type="component" value="Unassembled WGS sequence"/>
</dbReference>